<dbReference type="EMBL" id="FSRQ01000003">
    <property type="protein sequence ID" value="SIO28979.1"/>
    <property type="molecule type" value="Genomic_DNA"/>
</dbReference>
<evidence type="ECO:0000313" key="2">
    <source>
        <dbReference type="Proteomes" id="UP000184782"/>
    </source>
</evidence>
<dbReference type="OrthoDB" id="1243994at2"/>
<evidence type="ECO:0000313" key="1">
    <source>
        <dbReference type="EMBL" id="SIO28979.1"/>
    </source>
</evidence>
<reference evidence="2" key="1">
    <citation type="submission" date="2016-12" db="EMBL/GenBank/DDBJ databases">
        <authorList>
            <person name="Varghese N."/>
            <person name="Submissions S."/>
        </authorList>
    </citation>
    <scope>NUCLEOTIDE SEQUENCE [LARGE SCALE GENOMIC DNA]</scope>
    <source>
        <strain evidence="2">DSM 16779</strain>
    </source>
</reference>
<dbReference type="Proteomes" id="UP000184782">
    <property type="component" value="Unassembled WGS sequence"/>
</dbReference>
<accession>A0A1N6IAH1</accession>
<proteinExistence type="predicted"/>
<sequence>MKSIFVTFFFLSGILSSQSIELRDKTLIKYYESIINAENNIVENNLSKANEFYNIAFATLNEPQTKDIFNSMQVSIKLKDFNDAFQKYNRLKCLGYSFNNDFREKTFKNYNNKEKDCSKKIDIAYKKTLDSLYDIDQKYRNLSNGDYSKYKQEITISDSVTSLKLLDLFQKKGFPNEYDIGVNTNGDISFQKFYFIIWHQLATNRYSSQKVNFSEELDKALNKGKISPENAAFLFELTNNSNNFSSVHFDILEFFTNSGSTPMREQIINKTAVGDCCYVHVWFFPERRNEKAIQMVQKINENRKKIGLSDLDTELKKKVFYLKNKEYLFPRLGVMGKEINDLSKVEFLKKSLIKL</sequence>
<dbReference type="RefSeq" id="WP_074231492.1">
    <property type="nucleotide sequence ID" value="NZ_FSRQ01000003.1"/>
</dbReference>
<name>A0A1N6IAH1_9FLAO</name>
<organism evidence="1 2">
    <name type="scientific">Chryseobacterium scophthalmum</name>
    <dbReference type="NCBI Taxonomy" id="59733"/>
    <lineage>
        <taxon>Bacteria</taxon>
        <taxon>Pseudomonadati</taxon>
        <taxon>Bacteroidota</taxon>
        <taxon>Flavobacteriia</taxon>
        <taxon>Flavobacteriales</taxon>
        <taxon>Weeksellaceae</taxon>
        <taxon>Chryseobacterium group</taxon>
        <taxon>Chryseobacterium</taxon>
    </lineage>
</organism>
<gene>
    <name evidence="1" type="ORF">SAMN05421769_3216</name>
</gene>
<protein>
    <submittedName>
        <fullName evidence="1">Uncharacterized protein</fullName>
    </submittedName>
</protein>
<keyword evidence="2" id="KW-1185">Reference proteome</keyword>
<dbReference type="STRING" id="59733.SAMN05421769_3216"/>
<dbReference type="AlphaFoldDB" id="A0A1N6IAH1"/>